<name>A0A9P4VPS1_9PEZI</name>
<gene>
    <name evidence="3" type="ORF">M501DRAFT_215665</name>
</gene>
<evidence type="ECO:0000313" key="3">
    <source>
        <dbReference type="EMBL" id="KAF2837042.1"/>
    </source>
</evidence>
<feature type="region of interest" description="Disordered" evidence="1">
    <location>
        <begin position="1"/>
        <end position="153"/>
    </location>
</feature>
<feature type="compositionally biased region" description="Basic and acidic residues" evidence="1">
    <location>
        <begin position="97"/>
        <end position="109"/>
    </location>
</feature>
<dbReference type="EMBL" id="MU006101">
    <property type="protein sequence ID" value="KAF2837042.1"/>
    <property type="molecule type" value="Genomic_DNA"/>
</dbReference>
<keyword evidence="4" id="KW-1185">Reference proteome</keyword>
<feature type="region of interest" description="Disordered" evidence="1">
    <location>
        <begin position="255"/>
        <end position="312"/>
    </location>
</feature>
<feature type="compositionally biased region" description="Polar residues" evidence="1">
    <location>
        <begin position="123"/>
        <end position="153"/>
    </location>
</feature>
<reference evidence="3" key="1">
    <citation type="journal article" date="2020" name="Stud. Mycol.">
        <title>101 Dothideomycetes genomes: a test case for predicting lifestyles and emergence of pathogens.</title>
        <authorList>
            <person name="Haridas S."/>
            <person name="Albert R."/>
            <person name="Binder M."/>
            <person name="Bloem J."/>
            <person name="Labutti K."/>
            <person name="Salamov A."/>
            <person name="Andreopoulos B."/>
            <person name="Baker S."/>
            <person name="Barry K."/>
            <person name="Bills G."/>
            <person name="Bluhm B."/>
            <person name="Cannon C."/>
            <person name="Castanera R."/>
            <person name="Culley D."/>
            <person name="Daum C."/>
            <person name="Ezra D."/>
            <person name="Gonzalez J."/>
            <person name="Henrissat B."/>
            <person name="Kuo A."/>
            <person name="Liang C."/>
            <person name="Lipzen A."/>
            <person name="Lutzoni F."/>
            <person name="Magnuson J."/>
            <person name="Mondo S."/>
            <person name="Nolan M."/>
            <person name="Ohm R."/>
            <person name="Pangilinan J."/>
            <person name="Park H.-J."/>
            <person name="Ramirez L."/>
            <person name="Alfaro M."/>
            <person name="Sun H."/>
            <person name="Tritt A."/>
            <person name="Yoshinaga Y."/>
            <person name="Zwiers L.-H."/>
            <person name="Turgeon B."/>
            <person name="Goodwin S."/>
            <person name="Spatafora J."/>
            <person name="Crous P."/>
            <person name="Grigoriev I."/>
        </authorList>
    </citation>
    <scope>NUCLEOTIDE SEQUENCE</scope>
    <source>
        <strain evidence="3">CBS 101060</strain>
    </source>
</reference>
<dbReference type="PANTHER" id="PTHR39601">
    <property type="entry name" value="CHORIOGENIN HMINOR"/>
    <property type="match status" value="1"/>
</dbReference>
<dbReference type="OrthoDB" id="5302380at2759"/>
<dbReference type="Proteomes" id="UP000799429">
    <property type="component" value="Unassembled WGS sequence"/>
</dbReference>
<dbReference type="InterPro" id="IPR058317">
    <property type="entry name" value="DUF8004"/>
</dbReference>
<evidence type="ECO:0000259" key="2">
    <source>
        <dbReference type="Pfam" id="PF26013"/>
    </source>
</evidence>
<sequence length="703" mass="79394">MSGRGARGRKAIVKNIEKTEKKQAAKQYSHDIRSTTSSSGWSLGSSSTLQRPSSSQTLTRTPSFSTTIRSQGSSSNSRNASQSRNEQHRPKTAAAKIKPDERYQNRAGKETVAPRGRGGGVPSKSTPANRVGQPSQMSDRTTQSTSDVSQSRRTSGMMFWYGGDKSPVPYRGFDNDHDMRMSSGDCNVYFSEEVDDEDPKPALRVHVKLLERAGSLFLNNLLQYGEVYRVDELTPPPTPGAPLTRSNLGYLAEETETPASFSSDNGSSISQYPRNYANNSLRPSGSRTSNHQAMRGMNEATPPMSAAASDKASSAGMYGQEAEITHEIWFRAPANITSSFEKHLYHLAVRNFLALLYTLPVVGRDVFEMFSGLLGVMDSFYELNEGDPRRRGNVQRIIEYIRQRGLDDVRGNSRAALGLLAWCELPHVRWLEGYKEAFIHSVGIMNSNMQDYPEFKRLSLTTRHNLENAYNQLQLKVLDAERLLENWNFSDIWTTMGISESHAAYKSYDLFRKFLVDYYSNDCGAWPPERSTNSGRWLNRSVVTRLQEDFGAMWEYLVDRNIYWQANETRHTRKWEIMPYKNHSGESFNADMPGLPITDMLGSFDNRNMHERLPGPYPLLPRSTHIPAPKQKEKKSFFGGLRGKAKSAAVRDQKEQFEIAIAFSGATNNNKPGLTFECKHFSLMCTSKLMLTYSSKCLRRRIY</sequence>
<dbReference type="Pfam" id="PF26013">
    <property type="entry name" value="DUF8004"/>
    <property type="match status" value="1"/>
</dbReference>
<feature type="compositionally biased region" description="Low complexity" evidence="1">
    <location>
        <begin position="34"/>
        <end position="59"/>
    </location>
</feature>
<accession>A0A9P4VPS1</accession>
<dbReference type="AlphaFoldDB" id="A0A9P4VPS1"/>
<organism evidence="3 4">
    <name type="scientific">Patellaria atrata CBS 101060</name>
    <dbReference type="NCBI Taxonomy" id="1346257"/>
    <lineage>
        <taxon>Eukaryota</taxon>
        <taxon>Fungi</taxon>
        <taxon>Dikarya</taxon>
        <taxon>Ascomycota</taxon>
        <taxon>Pezizomycotina</taxon>
        <taxon>Dothideomycetes</taxon>
        <taxon>Dothideomycetes incertae sedis</taxon>
        <taxon>Patellariales</taxon>
        <taxon>Patellariaceae</taxon>
        <taxon>Patellaria</taxon>
    </lineage>
</organism>
<protein>
    <recommendedName>
        <fullName evidence="2">DUF8004 domain-containing protein</fullName>
    </recommendedName>
</protein>
<evidence type="ECO:0000256" key="1">
    <source>
        <dbReference type="SAM" id="MobiDB-lite"/>
    </source>
</evidence>
<comment type="caution">
    <text evidence="3">The sequence shown here is derived from an EMBL/GenBank/DDBJ whole genome shotgun (WGS) entry which is preliminary data.</text>
</comment>
<feature type="compositionally biased region" description="Low complexity" evidence="1">
    <location>
        <begin position="69"/>
        <end position="84"/>
    </location>
</feature>
<feature type="compositionally biased region" description="Polar residues" evidence="1">
    <location>
        <begin position="257"/>
        <end position="292"/>
    </location>
</feature>
<feature type="compositionally biased region" description="Basic residues" evidence="1">
    <location>
        <begin position="1"/>
        <end position="12"/>
    </location>
</feature>
<feature type="compositionally biased region" description="Basic and acidic residues" evidence="1">
    <location>
        <begin position="15"/>
        <end position="33"/>
    </location>
</feature>
<feature type="domain" description="DUF8004" evidence="2">
    <location>
        <begin position="395"/>
        <end position="489"/>
    </location>
</feature>
<evidence type="ECO:0000313" key="4">
    <source>
        <dbReference type="Proteomes" id="UP000799429"/>
    </source>
</evidence>
<dbReference type="PANTHER" id="PTHR39601:SF2">
    <property type="entry name" value="CHORIOGENIN HMINOR"/>
    <property type="match status" value="1"/>
</dbReference>
<proteinExistence type="predicted"/>